<organism evidence="6 7">
    <name type="scientific">Elizabethkingia miricola</name>
    <name type="common">Chryseobacterium miricola</name>
    <dbReference type="NCBI Taxonomy" id="172045"/>
    <lineage>
        <taxon>Bacteria</taxon>
        <taxon>Pseudomonadati</taxon>
        <taxon>Bacteroidota</taxon>
        <taxon>Flavobacteriia</taxon>
        <taxon>Flavobacteriales</taxon>
        <taxon>Weeksellaceae</taxon>
        <taxon>Elizabethkingia</taxon>
    </lineage>
</organism>
<feature type="transmembrane region" description="Helical" evidence="5">
    <location>
        <begin position="37"/>
        <end position="63"/>
    </location>
</feature>
<keyword evidence="3 5" id="KW-1133">Transmembrane helix</keyword>
<reference evidence="6 7" key="1">
    <citation type="submission" date="2019-07" db="EMBL/GenBank/DDBJ databases">
        <title>Genomic Encyclopedia of Archaeal and Bacterial Type Strains, Phase II (KMG-II): from individual species to whole genera.</title>
        <authorList>
            <person name="Goeker M."/>
        </authorList>
    </citation>
    <scope>NUCLEOTIDE SEQUENCE [LARGE SCALE GENOMIC DNA]</scope>
    <source>
        <strain evidence="6 7">DSM 14571</strain>
    </source>
</reference>
<dbReference type="Pfam" id="PF05105">
    <property type="entry name" value="Phage_holin_4_1"/>
    <property type="match status" value="1"/>
</dbReference>
<keyword evidence="7" id="KW-1185">Reference proteome</keyword>
<gene>
    <name evidence="6" type="ORF">LX74_03717</name>
</gene>
<protein>
    <submittedName>
        <fullName evidence="6">Holin family protein</fullName>
    </submittedName>
</protein>
<dbReference type="InterPro" id="IPR006480">
    <property type="entry name" value="Phage_holin_4_1"/>
</dbReference>
<feature type="transmembrane region" description="Helical" evidence="5">
    <location>
        <begin position="120"/>
        <end position="140"/>
    </location>
</feature>
<evidence type="ECO:0000256" key="2">
    <source>
        <dbReference type="ARBA" id="ARBA00022692"/>
    </source>
</evidence>
<dbReference type="EMBL" id="VNHK01000017">
    <property type="protein sequence ID" value="TYO84912.1"/>
    <property type="molecule type" value="Genomic_DNA"/>
</dbReference>
<evidence type="ECO:0000313" key="7">
    <source>
        <dbReference type="Proteomes" id="UP000324513"/>
    </source>
</evidence>
<name>A0ABY3NB50_ELIMR</name>
<sequence>MKELHVYGKYIWTIITAVKKPSVLIPAMGLSISLSSYHLMIFLLLGLLLADYITGVLASWAVWKREKKEGRFRTNGFTSEKTRLSLIKIVTYFLFIILSWCLEMIFRIKPFELSWIDHEITLTFIAMAISCAIEFYSIFFENLPRAGFSIWGMLKKIVNKAKEAKKTYNDFTNGSNSTT</sequence>
<evidence type="ECO:0000256" key="1">
    <source>
        <dbReference type="ARBA" id="ARBA00004141"/>
    </source>
</evidence>
<dbReference type="Proteomes" id="UP000324513">
    <property type="component" value="Unassembled WGS sequence"/>
</dbReference>
<comment type="caution">
    <text evidence="6">The sequence shown here is derived from an EMBL/GenBank/DDBJ whole genome shotgun (WGS) entry which is preliminary data.</text>
</comment>
<comment type="subcellular location">
    <subcellularLocation>
        <location evidence="1">Membrane</location>
        <topology evidence="1">Multi-pass membrane protein</topology>
    </subcellularLocation>
</comment>
<evidence type="ECO:0000313" key="6">
    <source>
        <dbReference type="EMBL" id="TYO84912.1"/>
    </source>
</evidence>
<evidence type="ECO:0000256" key="5">
    <source>
        <dbReference type="SAM" id="Phobius"/>
    </source>
</evidence>
<evidence type="ECO:0000256" key="4">
    <source>
        <dbReference type="ARBA" id="ARBA00023136"/>
    </source>
</evidence>
<evidence type="ECO:0000256" key="3">
    <source>
        <dbReference type="ARBA" id="ARBA00022989"/>
    </source>
</evidence>
<keyword evidence="2 5" id="KW-0812">Transmembrane</keyword>
<feature type="transmembrane region" description="Helical" evidence="5">
    <location>
        <begin position="84"/>
        <end position="108"/>
    </location>
</feature>
<accession>A0ABY3NB50</accession>
<keyword evidence="4 5" id="KW-0472">Membrane</keyword>
<dbReference type="RefSeq" id="WP_065081755.1">
    <property type="nucleotide sequence ID" value="NZ_FLSS01000004.1"/>
</dbReference>
<proteinExistence type="predicted"/>